<dbReference type="Pfam" id="PF00150">
    <property type="entry name" value="Cellulase"/>
    <property type="match status" value="2"/>
</dbReference>
<evidence type="ECO:0000259" key="6">
    <source>
        <dbReference type="Pfam" id="PF18564"/>
    </source>
</evidence>
<sequence length="547" mass="61831">MSTEKMSVKGKYIVDKCGRVRIFRGINGVLKYFPWYPYKAPDPPLLDSNYMSNLRDWGFNVIRLGTMWAGAEPVEGQYNETYLLKLKEIIELANNYNIYIFHDMHQDLLTSALKGLDNLSGYDGIPLWLFKKFKPCVDNNKFTCPSKTGIKPCVKYPCPFQPGFDSNGNWFFNYFTSICSSGFQQLYKNQSGAIDSWSKFWVKIAETFGPYSNVLGYELINEPWFGDFYKDPFLLLPAKAGHENLLPVYDILNHAIRTVDTQSLLFYEPVTYGVFLHGPFLGTGFDTVPSGHSYANLSVLSYHWYCTTASTIPSNVLSIIPSNVLSIIPPELLSIIPPQVLALIPLDVLQSIISQILSIIPQEVLTVLATEVSCNTQGNMLFQAVDQDIEQTGGSSFLTEFGFDGRTDTGAQQNYFTLDKCDQYFQSWTVWGMSFLNESNHTQYDILSQFNRPYAYAIAGQPLLMFYDRSNTRCFTLKYAIDLTITCPSLIYLPSTIYRTLNGYSITLTCELQWSVNIEDPNLIDIKTTSLTENGCCAIVTICPSSS</sequence>
<dbReference type="GO" id="GO:0004553">
    <property type="term" value="F:hydrolase activity, hydrolyzing O-glycosyl compounds"/>
    <property type="evidence" value="ECO:0007669"/>
    <property type="project" value="InterPro"/>
</dbReference>
<keyword evidence="2 4" id="KW-0378">Hydrolase</keyword>
<dbReference type="PANTHER" id="PTHR31308:SF3">
    <property type="entry name" value="ENDOGLYCOCERAMIDASE"/>
    <property type="match status" value="1"/>
</dbReference>
<dbReference type="PANTHER" id="PTHR31308">
    <property type="match status" value="1"/>
</dbReference>
<dbReference type="Proteomes" id="UP000663889">
    <property type="component" value="Unassembled WGS sequence"/>
</dbReference>
<evidence type="ECO:0000313" key="8">
    <source>
        <dbReference type="EMBL" id="CAF1296654.1"/>
    </source>
</evidence>
<dbReference type="Gene3D" id="3.20.20.80">
    <property type="entry name" value="Glycosidases"/>
    <property type="match status" value="1"/>
</dbReference>
<dbReference type="Proteomes" id="UP000663882">
    <property type="component" value="Unassembled WGS sequence"/>
</dbReference>
<dbReference type="InterPro" id="IPR052066">
    <property type="entry name" value="Glycosphingolipid_Hydrolases"/>
</dbReference>
<comment type="caution">
    <text evidence="9">The sequence shown here is derived from an EMBL/GenBank/DDBJ whole genome shotgun (WGS) entry which is preliminary data.</text>
</comment>
<feature type="domain" description="Glycoside hydrolase family 5" evidence="5">
    <location>
        <begin position="46"/>
        <end position="107"/>
    </location>
</feature>
<reference evidence="9" key="1">
    <citation type="submission" date="2021-02" db="EMBL/GenBank/DDBJ databases">
        <authorList>
            <person name="Nowell W R."/>
        </authorList>
    </citation>
    <scope>NUCLEOTIDE SEQUENCE</scope>
</reference>
<evidence type="ECO:0008006" key="12">
    <source>
        <dbReference type="Google" id="ProtNLM"/>
    </source>
</evidence>
<evidence type="ECO:0000256" key="1">
    <source>
        <dbReference type="ARBA" id="ARBA00005641"/>
    </source>
</evidence>
<feature type="domain" description="Glycoside hydrolase family 5 C-terminal" evidence="6">
    <location>
        <begin position="452"/>
        <end position="532"/>
    </location>
</feature>
<dbReference type="EMBL" id="CAJNOU010002167">
    <property type="protein sequence ID" value="CAF1296654.1"/>
    <property type="molecule type" value="Genomic_DNA"/>
</dbReference>
<protein>
    <recommendedName>
        <fullName evidence="12">Endoglycoceramidase</fullName>
    </recommendedName>
</protein>
<dbReference type="Pfam" id="PF18564">
    <property type="entry name" value="Glyco_hydro_5_C"/>
    <property type="match status" value="1"/>
</dbReference>
<dbReference type="Proteomes" id="UP000663823">
    <property type="component" value="Unassembled WGS sequence"/>
</dbReference>
<dbReference type="InterPro" id="IPR017853">
    <property type="entry name" value="GH"/>
</dbReference>
<evidence type="ECO:0000313" key="10">
    <source>
        <dbReference type="EMBL" id="CAF3939180.1"/>
    </source>
</evidence>
<evidence type="ECO:0000259" key="5">
    <source>
        <dbReference type="Pfam" id="PF00150"/>
    </source>
</evidence>
<feature type="domain" description="Glycoside hydrolase family 5" evidence="5">
    <location>
        <begin position="184"/>
        <end position="434"/>
    </location>
</feature>
<evidence type="ECO:0000256" key="4">
    <source>
        <dbReference type="RuleBase" id="RU361153"/>
    </source>
</evidence>
<dbReference type="InterPro" id="IPR013780">
    <property type="entry name" value="Glyco_hydro_b"/>
</dbReference>
<dbReference type="Gene3D" id="2.60.40.1180">
    <property type="entry name" value="Golgi alpha-mannosidase II"/>
    <property type="match status" value="1"/>
</dbReference>
<dbReference type="InterPro" id="IPR001547">
    <property type="entry name" value="Glyco_hydro_5"/>
</dbReference>
<proteinExistence type="inferred from homology"/>
<dbReference type="GO" id="GO:1901136">
    <property type="term" value="P:carbohydrate derivative catabolic process"/>
    <property type="evidence" value="ECO:0007669"/>
    <property type="project" value="UniProtKB-ARBA"/>
</dbReference>
<gene>
    <name evidence="10" type="ORF">FNK824_LOCUS22577</name>
    <name evidence="9" type="ORF">OTI717_LOCUS24992</name>
    <name evidence="7" type="ORF">RFH988_LOCUS28776</name>
    <name evidence="8" type="ORF">SEV965_LOCUS26063</name>
</gene>
<dbReference type="EMBL" id="CAJNOO010002600">
    <property type="protein sequence ID" value="CAF1282524.1"/>
    <property type="molecule type" value="Genomic_DNA"/>
</dbReference>
<dbReference type="GO" id="GO:0000272">
    <property type="term" value="P:polysaccharide catabolic process"/>
    <property type="evidence" value="ECO:0007669"/>
    <property type="project" value="InterPro"/>
</dbReference>
<dbReference type="EMBL" id="CAJOAX010004854">
    <property type="protein sequence ID" value="CAF3924301.1"/>
    <property type="molecule type" value="Genomic_DNA"/>
</dbReference>
<keyword evidence="3 4" id="KW-0326">Glycosidase</keyword>
<dbReference type="InterPro" id="IPR041036">
    <property type="entry name" value="GH5_C"/>
</dbReference>
<name>A0A819JAH1_9BILA</name>
<dbReference type="Proteomes" id="UP000663874">
    <property type="component" value="Unassembled WGS sequence"/>
</dbReference>
<evidence type="ECO:0000256" key="3">
    <source>
        <dbReference type="ARBA" id="ARBA00023295"/>
    </source>
</evidence>
<comment type="similarity">
    <text evidence="1 4">Belongs to the glycosyl hydrolase 5 (cellulase A) family.</text>
</comment>
<dbReference type="GO" id="GO:0016042">
    <property type="term" value="P:lipid catabolic process"/>
    <property type="evidence" value="ECO:0007669"/>
    <property type="project" value="UniProtKB-ARBA"/>
</dbReference>
<dbReference type="OrthoDB" id="1887033at2759"/>
<dbReference type="EMBL" id="CAJOBE010004599">
    <property type="protein sequence ID" value="CAF3939180.1"/>
    <property type="molecule type" value="Genomic_DNA"/>
</dbReference>
<evidence type="ECO:0000313" key="7">
    <source>
        <dbReference type="EMBL" id="CAF1282524.1"/>
    </source>
</evidence>
<dbReference type="AlphaFoldDB" id="A0A819JAH1"/>
<organism evidence="9 11">
    <name type="scientific">Rotaria sordida</name>
    <dbReference type="NCBI Taxonomy" id="392033"/>
    <lineage>
        <taxon>Eukaryota</taxon>
        <taxon>Metazoa</taxon>
        <taxon>Spiralia</taxon>
        <taxon>Gnathifera</taxon>
        <taxon>Rotifera</taxon>
        <taxon>Eurotatoria</taxon>
        <taxon>Bdelloidea</taxon>
        <taxon>Philodinida</taxon>
        <taxon>Philodinidae</taxon>
        <taxon>Rotaria</taxon>
    </lineage>
</organism>
<evidence type="ECO:0000313" key="9">
    <source>
        <dbReference type="EMBL" id="CAF3924301.1"/>
    </source>
</evidence>
<accession>A0A819JAH1</accession>
<dbReference type="SUPFAM" id="SSF51445">
    <property type="entry name" value="(Trans)glycosidases"/>
    <property type="match status" value="1"/>
</dbReference>
<evidence type="ECO:0000313" key="11">
    <source>
        <dbReference type="Proteomes" id="UP000663823"/>
    </source>
</evidence>
<evidence type="ECO:0000256" key="2">
    <source>
        <dbReference type="ARBA" id="ARBA00022801"/>
    </source>
</evidence>